<dbReference type="InterPro" id="IPR023214">
    <property type="entry name" value="HAD_sf"/>
</dbReference>
<dbReference type="Proteomes" id="UP000198683">
    <property type="component" value="Unassembled WGS sequence"/>
</dbReference>
<gene>
    <name evidence="1" type="ORF">SAMN05421874_12029</name>
</gene>
<accession>A0A1G9JFD5</accession>
<dbReference type="PANTHER" id="PTHR18901">
    <property type="entry name" value="2-DEOXYGLUCOSE-6-PHOSPHATE PHOSPHATASE 2"/>
    <property type="match status" value="1"/>
</dbReference>
<dbReference type="SFLD" id="SFLDG01129">
    <property type="entry name" value="C1.5:_HAD__Beta-PGM__Phosphata"/>
    <property type="match status" value="1"/>
</dbReference>
<dbReference type="AlphaFoldDB" id="A0A1G9JFD5"/>
<dbReference type="InterPro" id="IPR036412">
    <property type="entry name" value="HAD-like_sf"/>
</dbReference>
<dbReference type="PANTHER" id="PTHR18901:SF38">
    <property type="entry name" value="PSEUDOURIDINE-5'-PHOSPHATASE"/>
    <property type="match status" value="1"/>
</dbReference>
<name>A0A1G9JFD5_9ACTN</name>
<dbReference type="Gene3D" id="3.40.50.1000">
    <property type="entry name" value="HAD superfamily/HAD-like"/>
    <property type="match status" value="1"/>
</dbReference>
<dbReference type="Pfam" id="PF00702">
    <property type="entry name" value="Hydrolase"/>
    <property type="match status" value="1"/>
</dbReference>
<sequence>MDACVFDLDGVLVDSEPVWEEVRRAFVADHGGTWQPDTQSRLMGMNTSEWAAYLRELGVRMEPDEIARGVVAQMAARYRDEVPLMPGAVAAVRRLSDAGTLGLASSSPRQLIDVVLDAAGLTECFAATVSTEEVPRGKPAPDGYLEAARRLGVDPRGCVAVEDSSNGLRSAHAAGMRVIAVPHPRYPPAPDALALAWRVVPALDALTPESLTWVKSPD</sequence>
<dbReference type="OrthoDB" id="9812856at2"/>
<dbReference type="Gene3D" id="1.10.150.240">
    <property type="entry name" value="Putative phosphatase, domain 2"/>
    <property type="match status" value="1"/>
</dbReference>
<organism evidence="1 2">
    <name type="scientific">Nonomuraea maritima</name>
    <dbReference type="NCBI Taxonomy" id="683260"/>
    <lineage>
        <taxon>Bacteria</taxon>
        <taxon>Bacillati</taxon>
        <taxon>Actinomycetota</taxon>
        <taxon>Actinomycetes</taxon>
        <taxon>Streptosporangiales</taxon>
        <taxon>Streptosporangiaceae</taxon>
        <taxon>Nonomuraea</taxon>
    </lineage>
</organism>
<dbReference type="EMBL" id="FNFB01000020">
    <property type="protein sequence ID" value="SDL35975.1"/>
    <property type="molecule type" value="Genomic_DNA"/>
</dbReference>
<proteinExistence type="predicted"/>
<evidence type="ECO:0000313" key="2">
    <source>
        <dbReference type="Proteomes" id="UP000198683"/>
    </source>
</evidence>
<dbReference type="SFLD" id="SFLDS00003">
    <property type="entry name" value="Haloacid_Dehalogenase"/>
    <property type="match status" value="1"/>
</dbReference>
<keyword evidence="2" id="KW-1185">Reference proteome</keyword>
<protein>
    <submittedName>
        <fullName evidence="1">Haloacid dehalogenase superfamily, subfamily IA, variant 3 with third motif having DD or ED</fullName>
    </submittedName>
</protein>
<dbReference type="NCBIfam" id="TIGR01509">
    <property type="entry name" value="HAD-SF-IA-v3"/>
    <property type="match status" value="1"/>
</dbReference>
<reference evidence="1 2" key="1">
    <citation type="submission" date="2016-10" db="EMBL/GenBank/DDBJ databases">
        <authorList>
            <person name="de Groot N.N."/>
        </authorList>
    </citation>
    <scope>NUCLEOTIDE SEQUENCE [LARGE SCALE GENOMIC DNA]</scope>
    <source>
        <strain evidence="1 2">CGMCC 4.5681</strain>
    </source>
</reference>
<dbReference type="SUPFAM" id="SSF56784">
    <property type="entry name" value="HAD-like"/>
    <property type="match status" value="1"/>
</dbReference>
<dbReference type="RefSeq" id="WP_090770258.1">
    <property type="nucleotide sequence ID" value="NZ_FNFB01000020.1"/>
</dbReference>
<dbReference type="SFLD" id="SFLDG01135">
    <property type="entry name" value="C1.5.6:_HAD__Beta-PGM__Phospha"/>
    <property type="match status" value="1"/>
</dbReference>
<dbReference type="InterPro" id="IPR023198">
    <property type="entry name" value="PGP-like_dom2"/>
</dbReference>
<dbReference type="InterPro" id="IPR006439">
    <property type="entry name" value="HAD-SF_hydro_IA"/>
</dbReference>
<evidence type="ECO:0000313" key="1">
    <source>
        <dbReference type="EMBL" id="SDL35975.1"/>
    </source>
</evidence>
<dbReference type="STRING" id="683260.SAMN05421874_12029"/>